<protein>
    <submittedName>
        <fullName evidence="3">Aste57867_14555 protein</fullName>
    </submittedName>
</protein>
<organism evidence="3 4">
    <name type="scientific">Aphanomyces stellatus</name>
    <dbReference type="NCBI Taxonomy" id="120398"/>
    <lineage>
        <taxon>Eukaryota</taxon>
        <taxon>Sar</taxon>
        <taxon>Stramenopiles</taxon>
        <taxon>Oomycota</taxon>
        <taxon>Saprolegniomycetes</taxon>
        <taxon>Saprolegniales</taxon>
        <taxon>Verrucalvaceae</taxon>
        <taxon>Aphanomyces</taxon>
    </lineage>
</organism>
<name>A0A485L1A5_9STRA</name>
<dbReference type="AlphaFoldDB" id="A0A485L1A5"/>
<evidence type="ECO:0000313" key="2">
    <source>
        <dbReference type="EMBL" id="KAF0694567.1"/>
    </source>
</evidence>
<dbReference type="Proteomes" id="UP000332933">
    <property type="component" value="Unassembled WGS sequence"/>
</dbReference>
<evidence type="ECO:0000313" key="4">
    <source>
        <dbReference type="Proteomes" id="UP000332933"/>
    </source>
</evidence>
<keyword evidence="1" id="KW-0472">Membrane</keyword>
<feature type="transmembrane region" description="Helical" evidence="1">
    <location>
        <begin position="33"/>
        <end position="55"/>
    </location>
</feature>
<sequence>MPATISSLVLIPSPSSSIMRRGTAQEDSRTMHLVLAVGASLAVLIAVQIALATLFGWTTRRYVFVSAFGLTDTGLCVMPCVVALLYWLLGRVVHDKTTQGMTRRRDRFIALGRHRP</sequence>
<reference evidence="2" key="2">
    <citation type="submission" date="2019-06" db="EMBL/GenBank/DDBJ databases">
        <title>Genomics analysis of Aphanomyces spp. identifies a new class of oomycete effector associated with host adaptation.</title>
        <authorList>
            <person name="Gaulin E."/>
        </authorList>
    </citation>
    <scope>NUCLEOTIDE SEQUENCE</scope>
    <source>
        <strain evidence="2">CBS 578.67</strain>
    </source>
</reference>
<reference evidence="3 4" key="1">
    <citation type="submission" date="2019-03" db="EMBL/GenBank/DDBJ databases">
        <authorList>
            <person name="Gaulin E."/>
            <person name="Dumas B."/>
        </authorList>
    </citation>
    <scope>NUCLEOTIDE SEQUENCE [LARGE SCALE GENOMIC DNA]</scope>
    <source>
        <strain evidence="3">CBS 568.67</strain>
    </source>
</reference>
<evidence type="ECO:0000313" key="3">
    <source>
        <dbReference type="EMBL" id="VFT91375.1"/>
    </source>
</evidence>
<keyword evidence="1" id="KW-1133">Transmembrane helix</keyword>
<keyword evidence="4" id="KW-1185">Reference proteome</keyword>
<proteinExistence type="predicted"/>
<dbReference type="EMBL" id="CAADRA010005577">
    <property type="protein sequence ID" value="VFT91375.1"/>
    <property type="molecule type" value="Genomic_DNA"/>
</dbReference>
<accession>A0A485L1A5</accession>
<dbReference type="EMBL" id="VJMH01005556">
    <property type="protein sequence ID" value="KAF0694567.1"/>
    <property type="molecule type" value="Genomic_DNA"/>
</dbReference>
<feature type="transmembrane region" description="Helical" evidence="1">
    <location>
        <begin position="62"/>
        <end position="89"/>
    </location>
</feature>
<gene>
    <name evidence="3" type="primary">Aste57867_14555</name>
    <name evidence="2" type="ORF">As57867_014501</name>
    <name evidence="3" type="ORF">ASTE57867_14555</name>
</gene>
<evidence type="ECO:0000256" key="1">
    <source>
        <dbReference type="SAM" id="Phobius"/>
    </source>
</evidence>
<dbReference type="OrthoDB" id="10557207at2759"/>
<keyword evidence="1" id="KW-0812">Transmembrane</keyword>